<keyword evidence="3" id="KW-1185">Reference proteome</keyword>
<evidence type="ECO:0000313" key="3">
    <source>
        <dbReference type="Proteomes" id="UP000325315"/>
    </source>
</evidence>
<organism evidence="2 3">
    <name type="scientific">Gossypium australe</name>
    <dbReference type="NCBI Taxonomy" id="47621"/>
    <lineage>
        <taxon>Eukaryota</taxon>
        <taxon>Viridiplantae</taxon>
        <taxon>Streptophyta</taxon>
        <taxon>Embryophyta</taxon>
        <taxon>Tracheophyta</taxon>
        <taxon>Spermatophyta</taxon>
        <taxon>Magnoliopsida</taxon>
        <taxon>eudicotyledons</taxon>
        <taxon>Gunneridae</taxon>
        <taxon>Pentapetalae</taxon>
        <taxon>rosids</taxon>
        <taxon>malvids</taxon>
        <taxon>Malvales</taxon>
        <taxon>Malvaceae</taxon>
        <taxon>Malvoideae</taxon>
        <taxon>Gossypium</taxon>
    </lineage>
</organism>
<dbReference type="Proteomes" id="UP000325315">
    <property type="component" value="Unassembled WGS sequence"/>
</dbReference>
<dbReference type="InterPro" id="IPR056924">
    <property type="entry name" value="SH3_Tf2-1"/>
</dbReference>
<evidence type="ECO:0000259" key="1">
    <source>
        <dbReference type="Pfam" id="PF24626"/>
    </source>
</evidence>
<protein>
    <submittedName>
        <fullName evidence="2">Zinc finger BED domain-containing protein RICESLEEPER 3-like</fullName>
    </submittedName>
</protein>
<sequence>MEEGASFRQKGKVEPEVYRARLALPLELEKIHNVFHVSMLRRYRSDPSHIIAPYEVEIQPDLSYSKESIKILARKYHWLKSCGIITELKRLRGRQKN</sequence>
<gene>
    <name evidence="2" type="ORF">EPI10_016252</name>
</gene>
<dbReference type="PANTHER" id="PTHR46148">
    <property type="entry name" value="CHROMO DOMAIN-CONTAINING PROTEIN"/>
    <property type="match status" value="1"/>
</dbReference>
<feature type="domain" description="Tf2-1-like SH3-like" evidence="1">
    <location>
        <begin position="13"/>
        <end position="44"/>
    </location>
</feature>
<reference evidence="3" key="1">
    <citation type="journal article" date="2019" name="Plant Biotechnol. J.">
        <title>Genome sequencing of the Australian wild diploid species Gossypium australe highlights disease resistance and delayed gland morphogenesis.</title>
        <authorList>
            <person name="Cai Y."/>
            <person name="Cai X."/>
            <person name="Wang Q."/>
            <person name="Wang P."/>
            <person name="Zhang Y."/>
            <person name="Cai C."/>
            <person name="Xu Y."/>
            <person name="Wang K."/>
            <person name="Zhou Z."/>
            <person name="Wang C."/>
            <person name="Geng S."/>
            <person name="Li B."/>
            <person name="Dong Q."/>
            <person name="Hou Y."/>
            <person name="Wang H."/>
            <person name="Ai P."/>
            <person name="Liu Z."/>
            <person name="Yi F."/>
            <person name="Sun M."/>
            <person name="An G."/>
            <person name="Cheng J."/>
            <person name="Zhang Y."/>
            <person name="Shi Q."/>
            <person name="Xie Y."/>
            <person name="Shi X."/>
            <person name="Chang Y."/>
            <person name="Huang F."/>
            <person name="Chen Y."/>
            <person name="Hong S."/>
            <person name="Mi L."/>
            <person name="Sun Q."/>
            <person name="Zhang L."/>
            <person name="Zhou B."/>
            <person name="Peng R."/>
            <person name="Zhang X."/>
            <person name="Liu F."/>
        </authorList>
    </citation>
    <scope>NUCLEOTIDE SEQUENCE [LARGE SCALE GENOMIC DNA]</scope>
    <source>
        <strain evidence="3">cv. PA1801</strain>
    </source>
</reference>
<accession>A0A5B6VNF5</accession>
<dbReference type="EMBL" id="SMMG02000006">
    <property type="protein sequence ID" value="KAA3470554.1"/>
    <property type="molecule type" value="Genomic_DNA"/>
</dbReference>
<name>A0A5B6VNF5_9ROSI</name>
<comment type="caution">
    <text evidence="2">The sequence shown here is derived from an EMBL/GenBank/DDBJ whole genome shotgun (WGS) entry which is preliminary data.</text>
</comment>
<proteinExistence type="predicted"/>
<dbReference type="AlphaFoldDB" id="A0A5B6VNF5"/>
<dbReference type="Pfam" id="PF24626">
    <property type="entry name" value="SH3_Tf2-1"/>
    <property type="match status" value="1"/>
</dbReference>
<dbReference type="PANTHER" id="PTHR46148:SF44">
    <property type="entry name" value="GAG-POL POLYPROTEIN"/>
    <property type="match status" value="1"/>
</dbReference>
<evidence type="ECO:0000313" key="2">
    <source>
        <dbReference type="EMBL" id="KAA3470554.1"/>
    </source>
</evidence>